<feature type="binding site" evidence="1">
    <location>
        <begin position="62"/>
        <end position="66"/>
    </location>
    <ligand>
        <name>4-CDP-2-C-methyl-D-erythritol 2-phosphate</name>
        <dbReference type="ChEBI" id="CHEBI:57919"/>
    </ligand>
</feature>
<comment type="catalytic activity">
    <reaction evidence="1 2">
        <text>4-CDP-2-C-methyl-D-erythritol 2-phosphate = 2-C-methyl-D-erythritol 2,4-cyclic diphosphate + CMP</text>
        <dbReference type="Rhea" id="RHEA:23864"/>
        <dbReference type="ChEBI" id="CHEBI:57919"/>
        <dbReference type="ChEBI" id="CHEBI:58483"/>
        <dbReference type="ChEBI" id="CHEBI:60377"/>
        <dbReference type="EC" id="4.6.1.12"/>
    </reaction>
</comment>
<dbReference type="HAMAP" id="MF_00107">
    <property type="entry name" value="IspF"/>
    <property type="match status" value="1"/>
</dbReference>
<evidence type="ECO:0000256" key="2">
    <source>
        <dbReference type="RuleBase" id="RU004395"/>
    </source>
</evidence>
<feature type="domain" description="2-C-methyl-D-erythritol 2,4-cyclodiphosphate synthase" evidence="3">
    <location>
        <begin position="2"/>
        <end position="134"/>
    </location>
</feature>
<comment type="cofactor">
    <cofactor evidence="1">
        <name>a divalent metal cation</name>
        <dbReference type="ChEBI" id="CHEBI:60240"/>
    </cofactor>
    <text evidence="1">Binds 1 divalent metal cation per subunit.</text>
</comment>
<dbReference type="GO" id="GO:0019288">
    <property type="term" value="P:isopentenyl diphosphate biosynthetic process, methylerythritol 4-phosphate pathway"/>
    <property type="evidence" value="ECO:0007669"/>
    <property type="project" value="UniProtKB-UniRule"/>
</dbReference>
<feature type="binding site" evidence="1">
    <location>
        <position position="9"/>
    </location>
    <ligand>
        <name>a divalent metal cation</name>
        <dbReference type="ChEBI" id="CHEBI:60240"/>
    </ligand>
</feature>
<gene>
    <name evidence="1" type="primary">ispF</name>
    <name evidence="4" type="ORF">SPM_004735</name>
</gene>
<feature type="binding site" evidence="1">
    <location>
        <position position="11"/>
    </location>
    <ligand>
        <name>a divalent metal cation</name>
        <dbReference type="ChEBI" id="CHEBI:60240"/>
    </ligand>
</feature>
<dbReference type="PANTHER" id="PTHR43181:SF1">
    <property type="entry name" value="2-C-METHYL-D-ERYTHRITOL 2,4-CYCLODIPHOSPHATE SYNTHASE, CHLOROPLASTIC"/>
    <property type="match status" value="1"/>
</dbReference>
<organism evidence="4 5">
    <name type="scientific">Spiroplasma melliferum KC3</name>
    <dbReference type="NCBI Taxonomy" id="570509"/>
    <lineage>
        <taxon>Bacteria</taxon>
        <taxon>Bacillati</taxon>
        <taxon>Mycoplasmatota</taxon>
        <taxon>Mollicutes</taxon>
        <taxon>Entomoplasmatales</taxon>
        <taxon>Spiroplasmataceae</taxon>
        <taxon>Spiroplasma</taxon>
    </lineage>
</organism>
<comment type="similarity">
    <text evidence="1 2">Belongs to the IspF family.</text>
</comment>
<comment type="pathway">
    <text evidence="1">Isoprenoid biosynthesis; isopentenyl diphosphate biosynthesis via DXP pathway; isopentenyl diphosphate from 1-deoxy-D-xylulose 5-phosphate: step 4/6.</text>
</comment>
<comment type="function">
    <text evidence="1">Involved in the biosynthesis of isopentenyl diphosphate (IPP) and dimethylallyl diphosphate (DMAPP), two major building blocks of isoprenoid compounds. Catalyzes the conversion of 4-diphosphocytidyl-2-C-methyl-D-erythritol 2-phosphate (CDP-ME2P) to 2-C-methyl-D-erythritol 2,4-cyclodiphosphate (ME-CPP) with a corresponding release of cytidine 5-monophosphate (CMP).</text>
</comment>
<keyword evidence="1" id="KW-0479">Metal-binding</keyword>
<evidence type="ECO:0000313" key="4">
    <source>
        <dbReference type="EMBL" id="KAI92046.1"/>
    </source>
</evidence>
<reference evidence="4 5" key="1">
    <citation type="journal article" date="2012" name="J. Proteome Res.">
        <title>Application of Spiroplasma melliferum proteogenomic profiling for the discovery of virulence factors and pathogenicity mechanisms in host-associated spiroplasmas.</title>
        <authorList>
            <person name="Alexeev D."/>
            <person name="Kostrjukova E."/>
            <person name="Aliper A."/>
            <person name="Popenko A."/>
            <person name="Bazaleev N."/>
            <person name="Tyakht A."/>
            <person name="Selezneva O."/>
            <person name="Akopian T."/>
            <person name="Prichodko E."/>
            <person name="Kondratov I."/>
            <person name="Chukin M."/>
            <person name="Demina I."/>
            <person name="Galyamina M."/>
            <person name="Kamashev D."/>
            <person name="Vanyushkina A."/>
            <person name="Ladygina V."/>
            <person name="Levitskii S."/>
            <person name="Lazarev V."/>
            <person name="Govorun V."/>
        </authorList>
    </citation>
    <scope>NUCLEOTIDE SEQUENCE [LARGE SCALE GENOMIC DNA]</scope>
    <source>
        <strain evidence="4 5">KC3</strain>
    </source>
</reference>
<evidence type="ECO:0000256" key="1">
    <source>
        <dbReference type="HAMAP-Rule" id="MF_00107"/>
    </source>
</evidence>
<comment type="subunit">
    <text evidence="1">Homotrimer.</text>
</comment>
<protein>
    <recommendedName>
        <fullName evidence="1 2">2-C-methyl-D-erythritol 2,4-cyclodiphosphate synthase</fullName>
        <shortName evidence="1">MECDP-synthase</shortName>
        <shortName evidence="1">MECPP-synthase</shortName>
        <shortName evidence="1">MECPS</shortName>
        <ecNumber evidence="1 2">4.6.1.12</ecNumber>
    </recommendedName>
</protein>
<name>A0AAI9T1U5_SPIME</name>
<dbReference type="AlphaFoldDB" id="A0AAI9T1U5"/>
<keyword evidence="1 2" id="KW-0414">Isoprene biosynthesis</keyword>
<accession>A0AAI9T1U5</accession>
<proteinExistence type="inferred from homology"/>
<dbReference type="CDD" id="cd00554">
    <property type="entry name" value="MECDP_synthase"/>
    <property type="match status" value="1"/>
</dbReference>
<dbReference type="Proteomes" id="UP000004057">
    <property type="component" value="Unassembled WGS sequence"/>
</dbReference>
<feature type="binding site" evidence="1">
    <location>
        <position position="43"/>
    </location>
    <ligand>
        <name>a divalent metal cation</name>
        <dbReference type="ChEBI" id="CHEBI:60240"/>
    </ligand>
</feature>
<dbReference type="Gene3D" id="3.30.1330.50">
    <property type="entry name" value="2-C-methyl-D-erythritol 2,4-cyclodiphosphate synthase"/>
    <property type="match status" value="1"/>
</dbReference>
<evidence type="ECO:0000313" key="5">
    <source>
        <dbReference type="Proteomes" id="UP000004057"/>
    </source>
</evidence>
<dbReference type="Pfam" id="PF02542">
    <property type="entry name" value="YgbB"/>
    <property type="match status" value="1"/>
</dbReference>
<comment type="caution">
    <text evidence="1">Lacks conserved residue(s) required for the propagation of feature annotation.</text>
</comment>
<feature type="binding site" evidence="1">
    <location>
        <begin position="130"/>
        <end position="133"/>
    </location>
    <ligand>
        <name>4-CDP-2-C-methyl-D-erythritol 2-phosphate</name>
        <dbReference type="ChEBI" id="CHEBI:57919"/>
    </ligand>
</feature>
<comment type="caution">
    <text evidence="4">The sequence shown here is derived from an EMBL/GenBank/DDBJ whole genome shotgun (WGS) entry which is preliminary data.</text>
</comment>
<feature type="site" description="Transition state stabilizer" evidence="1">
    <location>
        <position position="131"/>
    </location>
</feature>
<dbReference type="NCBIfam" id="TIGR00151">
    <property type="entry name" value="ispF"/>
    <property type="match status" value="1"/>
</dbReference>
<dbReference type="GO" id="GO:0008685">
    <property type="term" value="F:2-C-methyl-D-erythritol 2,4-cyclodiphosphate synthase activity"/>
    <property type="evidence" value="ECO:0007669"/>
    <property type="project" value="UniProtKB-UniRule"/>
</dbReference>
<dbReference type="InterPro" id="IPR003526">
    <property type="entry name" value="MECDP_synthase"/>
</dbReference>
<dbReference type="PANTHER" id="PTHR43181">
    <property type="entry name" value="2-C-METHYL-D-ERYTHRITOL 2,4-CYCLODIPHOSPHATE SYNTHASE, CHLOROPLASTIC"/>
    <property type="match status" value="1"/>
</dbReference>
<dbReference type="EC" id="4.6.1.12" evidence="1 2"/>
<dbReference type="SUPFAM" id="SSF69765">
    <property type="entry name" value="IpsF-like"/>
    <property type="match status" value="1"/>
</dbReference>
<dbReference type="GO" id="GO:0046872">
    <property type="term" value="F:metal ion binding"/>
    <property type="evidence" value="ECO:0007669"/>
    <property type="project" value="UniProtKB-KW"/>
</dbReference>
<dbReference type="GO" id="GO:0016114">
    <property type="term" value="P:terpenoid biosynthetic process"/>
    <property type="evidence" value="ECO:0007669"/>
    <property type="project" value="InterPro"/>
</dbReference>
<dbReference type="EMBL" id="AGBZ02000004">
    <property type="protein sequence ID" value="KAI92046.1"/>
    <property type="molecule type" value="Genomic_DNA"/>
</dbReference>
<feature type="binding site" evidence="1">
    <location>
        <begin position="9"/>
        <end position="11"/>
    </location>
    <ligand>
        <name>4-CDP-2-C-methyl-D-erythritol 2-phosphate</name>
        <dbReference type="ChEBI" id="CHEBI:57919"/>
    </ligand>
</feature>
<feature type="binding site" evidence="1">
    <location>
        <begin position="57"/>
        <end position="59"/>
    </location>
    <ligand>
        <name>4-CDP-2-C-methyl-D-erythritol 2-phosphate</name>
        <dbReference type="ChEBI" id="CHEBI:57919"/>
    </ligand>
</feature>
<dbReference type="InterPro" id="IPR036571">
    <property type="entry name" value="MECDP_synthase_sf"/>
</dbReference>
<sequence>MMRVGNSYDLHNLKMGTGFYLGGILIPCQYQVEAVSDGDILLHTISEAIIGALGLGDLGEWFDETNKKLNSQLILKKALTLMAEQNYQISNIDTTIIIDEPRLQKHKKAIKTNLQKLLQIPAEKINLKATTTEQNFPNIIQSYTTLLLLKEND</sequence>
<evidence type="ECO:0000259" key="3">
    <source>
        <dbReference type="Pfam" id="PF02542"/>
    </source>
</evidence>
<keyword evidence="1 2" id="KW-0456">Lyase</keyword>